<evidence type="ECO:0000313" key="2">
    <source>
        <dbReference type="Proteomes" id="UP000184148"/>
    </source>
</evidence>
<reference evidence="2" key="1">
    <citation type="submission" date="2016-11" db="EMBL/GenBank/DDBJ databases">
        <authorList>
            <person name="Varghese N."/>
            <person name="Submissions S."/>
        </authorList>
    </citation>
    <scope>NUCLEOTIDE SEQUENCE [LARGE SCALE GENOMIC DNA]</scope>
    <source>
        <strain evidence="2">DSM 12395</strain>
    </source>
</reference>
<dbReference type="STRING" id="1121429.SAMN02745133_02222"/>
<dbReference type="AlphaFoldDB" id="A0A1M5A929"/>
<name>A0A1M5A929_9FIRM</name>
<gene>
    <name evidence="1" type="ORF">SAMN02745133_02222</name>
</gene>
<dbReference type="Proteomes" id="UP000184148">
    <property type="component" value="Unassembled WGS sequence"/>
</dbReference>
<dbReference type="EMBL" id="FQUY01000016">
    <property type="protein sequence ID" value="SHF26788.1"/>
    <property type="molecule type" value="Genomic_DNA"/>
</dbReference>
<keyword evidence="2" id="KW-1185">Reference proteome</keyword>
<organism evidence="1 2">
    <name type="scientific">Desulforamulus putei DSM 12395</name>
    <dbReference type="NCBI Taxonomy" id="1121429"/>
    <lineage>
        <taxon>Bacteria</taxon>
        <taxon>Bacillati</taxon>
        <taxon>Bacillota</taxon>
        <taxon>Clostridia</taxon>
        <taxon>Eubacteriales</taxon>
        <taxon>Peptococcaceae</taxon>
        <taxon>Desulforamulus</taxon>
    </lineage>
</organism>
<sequence length="64" mass="7250">MYKIIKGLFTRGSLQKLLIYLNCRGPGPMKGLRRARDDVANGSLARSLTSAKIFKKRRVDLVTR</sequence>
<accession>A0A1M5A929</accession>
<evidence type="ECO:0000313" key="1">
    <source>
        <dbReference type="EMBL" id="SHF26788.1"/>
    </source>
</evidence>
<protein>
    <submittedName>
        <fullName evidence="1">Uncharacterized protein</fullName>
    </submittedName>
</protein>
<proteinExistence type="predicted"/>